<feature type="transmembrane region" description="Helical" evidence="9">
    <location>
        <begin position="454"/>
        <end position="478"/>
    </location>
</feature>
<dbReference type="PANTHER" id="PTHR43394:SF5">
    <property type="entry name" value="ABC TRANSPORTER B FAMILY"/>
    <property type="match status" value="1"/>
</dbReference>
<dbReference type="OrthoDB" id="6500128at2759"/>
<dbReference type="InterPro" id="IPR011527">
    <property type="entry name" value="ABC1_TM_dom"/>
</dbReference>
<feature type="domain" description="ABC transporter" evidence="10">
    <location>
        <begin position="735"/>
        <end position="975"/>
    </location>
</feature>
<evidence type="ECO:0000259" key="10">
    <source>
        <dbReference type="PROSITE" id="PS50893"/>
    </source>
</evidence>
<evidence type="ECO:0000256" key="9">
    <source>
        <dbReference type="SAM" id="Phobius"/>
    </source>
</evidence>
<dbReference type="FunFam" id="3.40.50.300:FF:000836">
    <property type="entry name" value="ABC transporter B family member 25"/>
    <property type="match status" value="1"/>
</dbReference>
<evidence type="ECO:0000256" key="1">
    <source>
        <dbReference type="ARBA" id="ARBA00004141"/>
    </source>
</evidence>
<evidence type="ECO:0000256" key="6">
    <source>
        <dbReference type="ARBA" id="ARBA00022989"/>
    </source>
</evidence>
<dbReference type="InterPro" id="IPR003439">
    <property type="entry name" value="ABC_transporter-like_ATP-bd"/>
</dbReference>
<dbReference type="InterPro" id="IPR039421">
    <property type="entry name" value="Type_1_exporter"/>
</dbReference>
<feature type="transmembrane region" description="Helical" evidence="9">
    <location>
        <begin position="38"/>
        <end position="61"/>
    </location>
</feature>
<keyword evidence="2" id="KW-0813">Transport</keyword>
<feature type="domain" description="ABC transmembrane type-1" evidence="11">
    <location>
        <begin position="407"/>
        <end position="700"/>
    </location>
</feature>
<dbReference type="PANTHER" id="PTHR43394">
    <property type="entry name" value="ATP-DEPENDENT PERMEASE MDL1, MITOCHONDRIAL"/>
    <property type="match status" value="1"/>
</dbReference>
<dbReference type="AlphaFoldDB" id="A0A9K3PLG2"/>
<dbReference type="PROSITE" id="PS00211">
    <property type="entry name" value="ABC_TRANSPORTER_1"/>
    <property type="match status" value="1"/>
</dbReference>
<organism evidence="12 13">
    <name type="scientific">Nitzschia inconspicua</name>
    <dbReference type="NCBI Taxonomy" id="303405"/>
    <lineage>
        <taxon>Eukaryota</taxon>
        <taxon>Sar</taxon>
        <taxon>Stramenopiles</taxon>
        <taxon>Ochrophyta</taxon>
        <taxon>Bacillariophyta</taxon>
        <taxon>Bacillariophyceae</taxon>
        <taxon>Bacillariophycidae</taxon>
        <taxon>Bacillariales</taxon>
        <taxon>Bacillariaceae</taxon>
        <taxon>Nitzschia</taxon>
    </lineage>
</organism>
<feature type="compositionally biased region" description="Polar residues" evidence="8">
    <location>
        <begin position="182"/>
        <end position="191"/>
    </location>
</feature>
<dbReference type="Pfam" id="PF00005">
    <property type="entry name" value="ABC_tran"/>
    <property type="match status" value="1"/>
</dbReference>
<sequence length="1001" mass="110948">MPSHTRSLRGRMNGASLAGMINADARSEEQAKKRVKRVFGSMLAVLLLLDLGSSIAVVAMACWMNGNTNSNSTSVDIESTVLGTLGGTLWNCVLHAVLNGWNPFALRGHSDHMGDFVVMAMVRCCMTVLLLVVGVQFGQSHPFCQPASPPSSNRTSTTTSLVSFCDTSSSDELTEPLLLNGDQPTTVQNDHQPGAPAPAPSETKPPFWTAKRTKSLILSLVFVTSTLYQVHAGLRVATMDDPDEYDDPETHQHHHHHETVHLLQTILLCLTILWINAEAYVTRVMIVDLTRSNKGLLFLPPEVHRHPLYLETNNRSLAVHWCDLCKQRIQTNNDDGNGNSSSTPSCYRCALCDFDICIKCSQRNDSAIVGENVLRGDRGVRVETSLTAGGYFQRSLQVIGGEWPWLLVSFILLSMSALSRLFLPHIQGKVIDKVIPTNGGADSGGDKQYDKEGFLHYIIIYVVVMILQGAISTLYSAIFTLVSRRLKFTIRNALFEKILAQDVAYFDGTESGHLISRLTNDLDLMMSPIQSSLSELLRSLLIMFGGMFFCFWKSYRLSMLAFVTIGPISFCWETYAIWSKGLAREMLSYWGEGNSIASQALSHIRTVKAFGCEENVVKKYSETNKLALHCGIKDAWGNGFTSALTSYLDLGSGVLILYFGGLLVFRGEMSVGDLVTYQLFWNMMNNAYQGLQGLITSFTRAAAGAEKVFSLWDSHPDINPQRGQDVDPSQVKGHLQMENVSFFYQMRPDNMVLQGFNLEIPAGKTLALVGRSGGGKSTIVNLLLRFYDPKEGKILLDGKPYDSLKVNQLRRLFGVVTQETELFALTVEENIAYGLNKEDYTLEEVISAAKKAYAHDFIMEMKDGYQTRIGERGNRLSGGQRQRLAIARVLLRRPKIILLDEATSALDENSQEFVQKALAELIAESNATVVMVAHRLSTVVNADCICVIDKGTVLEQGSHEELMKMKDGIYAKMVSKQLSKKEDLLDQDQHKSVDSVDDLLG</sequence>
<feature type="region of interest" description="Disordered" evidence="8">
    <location>
        <begin position="982"/>
        <end position="1001"/>
    </location>
</feature>
<feature type="transmembrane region" description="Helical" evidence="9">
    <location>
        <begin position="559"/>
        <end position="578"/>
    </location>
</feature>
<reference evidence="12" key="2">
    <citation type="submission" date="2021-04" db="EMBL/GenBank/DDBJ databases">
        <authorList>
            <person name="Podell S."/>
        </authorList>
    </citation>
    <scope>NUCLEOTIDE SEQUENCE</scope>
    <source>
        <strain evidence="12">Hildebrandi</strain>
    </source>
</reference>
<keyword evidence="3 9" id="KW-0812">Transmembrane</keyword>
<dbReference type="InterPro" id="IPR017871">
    <property type="entry name" value="ABC_transporter-like_CS"/>
</dbReference>
<evidence type="ECO:0000256" key="7">
    <source>
        <dbReference type="ARBA" id="ARBA00023136"/>
    </source>
</evidence>
<dbReference type="Proteomes" id="UP000693970">
    <property type="component" value="Unassembled WGS sequence"/>
</dbReference>
<feature type="region of interest" description="Disordered" evidence="8">
    <location>
        <begin position="175"/>
        <end position="207"/>
    </location>
</feature>
<dbReference type="FunFam" id="1.20.1560.10:FF:000215">
    <property type="entry name" value="ABC transporter B family member 4"/>
    <property type="match status" value="1"/>
</dbReference>
<reference evidence="12" key="1">
    <citation type="journal article" date="2021" name="Sci. Rep.">
        <title>Diploid genomic architecture of Nitzschia inconspicua, an elite biomass production diatom.</title>
        <authorList>
            <person name="Oliver A."/>
            <person name="Podell S."/>
            <person name="Pinowska A."/>
            <person name="Traller J.C."/>
            <person name="Smith S.R."/>
            <person name="McClure R."/>
            <person name="Beliaev A."/>
            <person name="Bohutskyi P."/>
            <person name="Hill E.A."/>
            <person name="Rabines A."/>
            <person name="Zheng H."/>
            <person name="Allen L.Z."/>
            <person name="Kuo A."/>
            <person name="Grigoriev I.V."/>
            <person name="Allen A.E."/>
            <person name="Hazlebeck D."/>
            <person name="Allen E.E."/>
        </authorList>
    </citation>
    <scope>NUCLEOTIDE SEQUENCE</scope>
    <source>
        <strain evidence="12">Hildebrandi</strain>
    </source>
</reference>
<evidence type="ECO:0000256" key="5">
    <source>
        <dbReference type="ARBA" id="ARBA00022840"/>
    </source>
</evidence>
<dbReference type="GO" id="GO:0015421">
    <property type="term" value="F:ABC-type oligopeptide transporter activity"/>
    <property type="evidence" value="ECO:0007669"/>
    <property type="project" value="TreeGrafter"/>
</dbReference>
<comment type="caution">
    <text evidence="12">The sequence shown here is derived from an EMBL/GenBank/DDBJ whole genome shotgun (WGS) entry which is preliminary data.</text>
</comment>
<dbReference type="GO" id="GO:0090374">
    <property type="term" value="P:oligopeptide export from mitochondrion"/>
    <property type="evidence" value="ECO:0007669"/>
    <property type="project" value="TreeGrafter"/>
</dbReference>
<evidence type="ECO:0000313" key="13">
    <source>
        <dbReference type="Proteomes" id="UP000693970"/>
    </source>
</evidence>
<feature type="transmembrane region" description="Helical" evidence="9">
    <location>
        <begin position="116"/>
        <end position="137"/>
    </location>
</feature>
<dbReference type="SMART" id="SM00382">
    <property type="entry name" value="AAA"/>
    <property type="match status" value="1"/>
</dbReference>
<evidence type="ECO:0000256" key="8">
    <source>
        <dbReference type="SAM" id="MobiDB-lite"/>
    </source>
</evidence>
<gene>
    <name evidence="12" type="ORF">IV203_007825</name>
</gene>
<protein>
    <submittedName>
        <fullName evidence="12">Efflux ABC transporter permease/ATP-binding protein</fullName>
    </submittedName>
</protein>
<dbReference type="PROSITE" id="PS50893">
    <property type="entry name" value="ABC_TRANSPORTER_2"/>
    <property type="match status" value="1"/>
</dbReference>
<keyword evidence="13" id="KW-1185">Reference proteome</keyword>
<accession>A0A9K3PLG2</accession>
<dbReference type="GO" id="GO:0005524">
    <property type="term" value="F:ATP binding"/>
    <property type="evidence" value="ECO:0007669"/>
    <property type="project" value="UniProtKB-KW"/>
</dbReference>
<dbReference type="EMBL" id="JAGRRH010000017">
    <property type="protein sequence ID" value="KAG7351777.1"/>
    <property type="molecule type" value="Genomic_DNA"/>
</dbReference>
<keyword evidence="7 9" id="KW-0472">Membrane</keyword>
<keyword evidence="5" id="KW-0067">ATP-binding</keyword>
<evidence type="ECO:0000256" key="3">
    <source>
        <dbReference type="ARBA" id="ARBA00022692"/>
    </source>
</evidence>
<evidence type="ECO:0000259" key="11">
    <source>
        <dbReference type="PROSITE" id="PS50929"/>
    </source>
</evidence>
<keyword evidence="6 9" id="KW-1133">Transmembrane helix</keyword>
<comment type="subcellular location">
    <subcellularLocation>
        <location evidence="1">Membrane</location>
        <topology evidence="1">Multi-pass membrane protein</topology>
    </subcellularLocation>
</comment>
<feature type="transmembrane region" description="Helical" evidence="9">
    <location>
        <begin position="403"/>
        <end position="423"/>
    </location>
</feature>
<evidence type="ECO:0000313" key="12">
    <source>
        <dbReference type="EMBL" id="KAG7351777.1"/>
    </source>
</evidence>
<dbReference type="InterPro" id="IPR003593">
    <property type="entry name" value="AAA+_ATPase"/>
</dbReference>
<dbReference type="GO" id="GO:0005743">
    <property type="term" value="C:mitochondrial inner membrane"/>
    <property type="evidence" value="ECO:0007669"/>
    <property type="project" value="TreeGrafter"/>
</dbReference>
<dbReference type="GO" id="GO:0016887">
    <property type="term" value="F:ATP hydrolysis activity"/>
    <property type="evidence" value="ECO:0007669"/>
    <property type="project" value="InterPro"/>
</dbReference>
<evidence type="ECO:0000256" key="4">
    <source>
        <dbReference type="ARBA" id="ARBA00022741"/>
    </source>
</evidence>
<name>A0A9K3PLG2_9STRA</name>
<dbReference type="PROSITE" id="PS50929">
    <property type="entry name" value="ABC_TM1F"/>
    <property type="match status" value="1"/>
</dbReference>
<feature type="compositionally biased region" description="Basic and acidic residues" evidence="8">
    <location>
        <begin position="982"/>
        <end position="994"/>
    </location>
</feature>
<keyword evidence="4" id="KW-0547">Nucleotide-binding</keyword>
<proteinExistence type="predicted"/>
<evidence type="ECO:0000256" key="2">
    <source>
        <dbReference type="ARBA" id="ARBA00022448"/>
    </source>
</evidence>
<dbReference type="Pfam" id="PF00664">
    <property type="entry name" value="ABC_membrane"/>
    <property type="match status" value="1"/>
</dbReference>